<evidence type="ECO:0000259" key="10">
    <source>
        <dbReference type="PROSITE" id="PS50893"/>
    </source>
</evidence>
<name>A0A5S4ZQ10_9FIRM</name>
<dbReference type="GO" id="GO:0005524">
    <property type="term" value="F:ATP binding"/>
    <property type="evidence" value="ECO:0007669"/>
    <property type="project" value="UniProtKB-UniRule"/>
</dbReference>
<dbReference type="Gene3D" id="3.40.50.300">
    <property type="entry name" value="P-loop containing nucleotide triphosphate hydrolases"/>
    <property type="match status" value="1"/>
</dbReference>
<evidence type="ECO:0000256" key="8">
    <source>
        <dbReference type="ARBA" id="ARBA00023306"/>
    </source>
</evidence>
<dbReference type="PANTHER" id="PTHR24220">
    <property type="entry name" value="IMPORT ATP-BINDING PROTEIN"/>
    <property type="match status" value="1"/>
</dbReference>
<dbReference type="InterPro" id="IPR005286">
    <property type="entry name" value="Cell_div_FtsE"/>
</dbReference>
<keyword evidence="4 9" id="KW-0132">Cell division</keyword>
<dbReference type="GO" id="GO:0022857">
    <property type="term" value="F:transmembrane transporter activity"/>
    <property type="evidence" value="ECO:0007669"/>
    <property type="project" value="TreeGrafter"/>
</dbReference>
<dbReference type="GO" id="GO:0051301">
    <property type="term" value="P:cell division"/>
    <property type="evidence" value="ECO:0007669"/>
    <property type="project" value="UniProtKB-UniRule"/>
</dbReference>
<evidence type="ECO:0000256" key="6">
    <source>
        <dbReference type="ARBA" id="ARBA00022840"/>
    </source>
</evidence>
<proteinExistence type="inferred from homology"/>
<evidence type="ECO:0000256" key="9">
    <source>
        <dbReference type="RuleBase" id="RU365094"/>
    </source>
</evidence>
<comment type="subunit">
    <text evidence="9">Homodimer. Forms a membrane-associated complex with FtsX.</text>
</comment>
<evidence type="ECO:0000256" key="5">
    <source>
        <dbReference type="ARBA" id="ARBA00022741"/>
    </source>
</evidence>
<evidence type="ECO:0000256" key="1">
    <source>
        <dbReference type="ARBA" id="ARBA00005417"/>
    </source>
</evidence>
<evidence type="ECO:0000256" key="4">
    <source>
        <dbReference type="ARBA" id="ARBA00022618"/>
    </source>
</evidence>
<dbReference type="EMBL" id="VNHM01000011">
    <property type="protein sequence ID" value="TYO94818.1"/>
    <property type="molecule type" value="Genomic_DNA"/>
</dbReference>
<dbReference type="GO" id="GO:0005886">
    <property type="term" value="C:plasma membrane"/>
    <property type="evidence" value="ECO:0007669"/>
    <property type="project" value="UniProtKB-SubCell"/>
</dbReference>
<dbReference type="InterPro" id="IPR015854">
    <property type="entry name" value="ABC_transpr_LolD-like"/>
</dbReference>
<dbReference type="GO" id="GO:0016887">
    <property type="term" value="F:ATP hydrolysis activity"/>
    <property type="evidence" value="ECO:0007669"/>
    <property type="project" value="InterPro"/>
</dbReference>
<dbReference type="Pfam" id="PF00005">
    <property type="entry name" value="ABC_tran"/>
    <property type="match status" value="1"/>
</dbReference>
<evidence type="ECO:0000256" key="3">
    <source>
        <dbReference type="ARBA" id="ARBA00022475"/>
    </source>
</evidence>
<dbReference type="SUPFAM" id="SSF52540">
    <property type="entry name" value="P-loop containing nucleoside triphosphate hydrolases"/>
    <property type="match status" value="1"/>
</dbReference>
<dbReference type="FunFam" id="3.40.50.300:FF:000056">
    <property type="entry name" value="Cell division ATP-binding protein FtsE"/>
    <property type="match status" value="1"/>
</dbReference>
<protein>
    <recommendedName>
        <fullName evidence="2 9">Cell division ATP-binding protein FtsE</fullName>
    </recommendedName>
</protein>
<keyword evidence="3 9" id="KW-1003">Cell membrane</keyword>
<comment type="function">
    <text evidence="9">Part of the ABC transporter FtsEX involved in cellular division.</text>
</comment>
<keyword evidence="6 9" id="KW-0067">ATP-binding</keyword>
<dbReference type="InterPro" id="IPR003593">
    <property type="entry name" value="AAA+_ATPase"/>
</dbReference>
<evidence type="ECO:0000313" key="12">
    <source>
        <dbReference type="Proteomes" id="UP000323166"/>
    </source>
</evidence>
<keyword evidence="8 9" id="KW-0131">Cell cycle</keyword>
<comment type="caution">
    <text evidence="11">The sequence shown here is derived from an EMBL/GenBank/DDBJ whole genome shotgun (WGS) entry which is preliminary data.</text>
</comment>
<evidence type="ECO:0000313" key="11">
    <source>
        <dbReference type="EMBL" id="TYO94818.1"/>
    </source>
</evidence>
<keyword evidence="7 9" id="KW-0472">Membrane</keyword>
<comment type="similarity">
    <text evidence="1 9">Belongs to the ABC transporter superfamily.</text>
</comment>
<dbReference type="NCBIfam" id="TIGR02673">
    <property type="entry name" value="FtsE"/>
    <property type="match status" value="1"/>
</dbReference>
<dbReference type="PROSITE" id="PS50893">
    <property type="entry name" value="ABC_TRANSPORTER_2"/>
    <property type="match status" value="1"/>
</dbReference>
<reference evidence="11 12" key="1">
    <citation type="submission" date="2019-07" db="EMBL/GenBank/DDBJ databases">
        <title>Genomic Encyclopedia of Type Strains, Phase I: the one thousand microbial genomes (KMG-I) project.</title>
        <authorList>
            <person name="Kyrpides N."/>
        </authorList>
    </citation>
    <scope>NUCLEOTIDE SEQUENCE [LARGE SCALE GENOMIC DNA]</scope>
    <source>
        <strain evidence="11 12">DSM 6562</strain>
    </source>
</reference>
<dbReference type="AlphaFoldDB" id="A0A5S4ZQ10"/>
<dbReference type="RefSeq" id="WP_166512068.1">
    <property type="nucleotide sequence ID" value="NZ_VNHM01000011.1"/>
</dbReference>
<dbReference type="Proteomes" id="UP000323166">
    <property type="component" value="Unassembled WGS sequence"/>
</dbReference>
<dbReference type="SMART" id="SM00382">
    <property type="entry name" value="AAA"/>
    <property type="match status" value="1"/>
</dbReference>
<feature type="domain" description="ABC transporter" evidence="10">
    <location>
        <begin position="2"/>
        <end position="228"/>
    </location>
</feature>
<dbReference type="InterPro" id="IPR003439">
    <property type="entry name" value="ABC_transporter-like_ATP-bd"/>
</dbReference>
<dbReference type="InterPro" id="IPR027417">
    <property type="entry name" value="P-loop_NTPase"/>
</dbReference>
<evidence type="ECO:0000256" key="2">
    <source>
        <dbReference type="ARBA" id="ARBA00020019"/>
    </source>
</evidence>
<comment type="subcellular location">
    <subcellularLocation>
        <location evidence="9">Cell membrane</location>
        <topology evidence="9">Peripheral membrane protein</topology>
        <orientation evidence="9">Cytoplasmic side</orientation>
    </subcellularLocation>
</comment>
<accession>A0A5S4ZQ10</accession>
<keyword evidence="5 9" id="KW-0547">Nucleotide-binding</keyword>
<evidence type="ECO:0000256" key="7">
    <source>
        <dbReference type="ARBA" id="ARBA00023136"/>
    </source>
</evidence>
<keyword evidence="12" id="KW-1185">Reference proteome</keyword>
<sequence>MIQLYNVSKIYPNEVKALNDITLHVKKGEFVFLVGPSGAGKSTLTKLICREELPSRGQVIVNGRSVVRMKNREVPYLRRKIGMVFQDFRLIPNKTVFENVAFALEVTGASRKEIRRVVPSVLRMVGMEKKVNMRPAQLSGGEQQRTAVARAIVNNPVLILADEPTGNLDPDNSWELMKLFMDINRRGTTILMATHARDIVDDMKKRVVQLENGTIVRDEEGGVYGHDV</sequence>
<gene>
    <name evidence="9" type="primary">ftsE</name>
    <name evidence="11" type="ORF">LX24_02071</name>
</gene>
<organism evidence="11 12">
    <name type="scientific">Desulfallas thermosapovorans DSM 6562</name>
    <dbReference type="NCBI Taxonomy" id="1121431"/>
    <lineage>
        <taxon>Bacteria</taxon>
        <taxon>Bacillati</taxon>
        <taxon>Bacillota</taxon>
        <taxon>Clostridia</taxon>
        <taxon>Eubacteriales</taxon>
        <taxon>Desulfallaceae</taxon>
        <taxon>Desulfallas</taxon>
    </lineage>
</organism>
<dbReference type="PANTHER" id="PTHR24220:SF470">
    <property type="entry name" value="CELL DIVISION ATP-BINDING PROTEIN FTSE"/>
    <property type="match status" value="1"/>
</dbReference>